<dbReference type="GO" id="GO:0005737">
    <property type="term" value="C:cytoplasm"/>
    <property type="evidence" value="ECO:0007669"/>
    <property type="project" value="TreeGrafter"/>
</dbReference>
<dbReference type="AlphaFoldDB" id="A0A223V4G0"/>
<evidence type="ECO:0000313" key="1">
    <source>
        <dbReference type="EMBL" id="ASV30291.1"/>
    </source>
</evidence>
<proteinExistence type="predicted"/>
<dbReference type="Gene3D" id="3.50.50.60">
    <property type="entry name" value="FAD/NAD(P)-binding domain"/>
    <property type="match status" value="1"/>
</dbReference>
<dbReference type="Pfam" id="PF01266">
    <property type="entry name" value="DAO"/>
    <property type="match status" value="1"/>
</dbReference>
<sequence>MNLSYWERKSWFTDVDFTIIGSGIVGLTCALRLREKHPKANILIAERGVLPQGASTKNAGFACFGSISEILSDLKTHTEAELLGLVEQRYLGIQSLRELLGDDNIGYYNYGGHEVFLEKDRALYETCVDGIDAANQLLKPVFKEAPFQLTENKFGFKGIQDSYITHRFEGQIDTGKMMRSLLQKAQKSGIQILNATEVTQMEDFGTSVLVKCTDFEFKTKKLLVATNGFTQQLLNEEVKPARAQVIITKPIPGLKIKGTFHLDEGYYYFRNIDDRILFGGGRNLDFNTEETTEFGSTAIVQHKLKELLQTVILPDQDVEIDNGWSGIMGVGRQKRPIIKHLSENVACGVRLGGMGIAIGTSVGRQLGGLF</sequence>
<dbReference type="OrthoDB" id="1491488at2"/>
<gene>
    <name evidence="1" type="ORF">CJ263_08715</name>
</gene>
<dbReference type="Proteomes" id="UP000215244">
    <property type="component" value="Chromosome"/>
</dbReference>
<dbReference type="KEGG" id="marb:CJ263_08715"/>
<reference evidence="1 2" key="1">
    <citation type="submission" date="2017-08" db="EMBL/GenBank/DDBJ databases">
        <title>The complete genome sequence of Maribacter sp. B1, isolated from deep-sea sediment.</title>
        <authorList>
            <person name="Wu Y.-H."/>
            <person name="Cheng H."/>
            <person name="Xu X.-W."/>
        </authorList>
    </citation>
    <scope>NUCLEOTIDE SEQUENCE [LARGE SCALE GENOMIC DNA]</scope>
    <source>
        <strain evidence="1 2">B1</strain>
    </source>
</reference>
<organism evidence="1 2">
    <name type="scientific">Maribacter cobaltidurans</name>
    <dbReference type="NCBI Taxonomy" id="1178778"/>
    <lineage>
        <taxon>Bacteria</taxon>
        <taxon>Pseudomonadati</taxon>
        <taxon>Bacteroidota</taxon>
        <taxon>Flavobacteriia</taxon>
        <taxon>Flavobacteriales</taxon>
        <taxon>Flavobacteriaceae</taxon>
        <taxon>Maribacter</taxon>
    </lineage>
</organism>
<name>A0A223V4G0_9FLAO</name>
<dbReference type="Gene3D" id="3.30.9.10">
    <property type="entry name" value="D-Amino Acid Oxidase, subunit A, domain 2"/>
    <property type="match status" value="1"/>
</dbReference>
<dbReference type="RefSeq" id="WP_094996911.1">
    <property type="nucleotide sequence ID" value="NZ_BMJL01000002.1"/>
</dbReference>
<evidence type="ECO:0000313" key="2">
    <source>
        <dbReference type="Proteomes" id="UP000215244"/>
    </source>
</evidence>
<dbReference type="PANTHER" id="PTHR13847">
    <property type="entry name" value="SARCOSINE DEHYDROGENASE-RELATED"/>
    <property type="match status" value="1"/>
</dbReference>
<dbReference type="InterPro" id="IPR006076">
    <property type="entry name" value="FAD-dep_OxRdtase"/>
</dbReference>
<dbReference type="InterPro" id="IPR036188">
    <property type="entry name" value="FAD/NAD-bd_sf"/>
</dbReference>
<accession>A0A223V4G0</accession>
<dbReference type="EMBL" id="CP022957">
    <property type="protein sequence ID" value="ASV30291.1"/>
    <property type="molecule type" value="Genomic_DNA"/>
</dbReference>
<keyword evidence="2" id="KW-1185">Reference proteome</keyword>
<dbReference type="PANTHER" id="PTHR13847:SF281">
    <property type="entry name" value="FAD DEPENDENT OXIDOREDUCTASE DOMAIN-CONTAINING PROTEIN"/>
    <property type="match status" value="1"/>
</dbReference>
<protein>
    <submittedName>
        <fullName evidence="1">FAD-dependent oxidoreductase</fullName>
    </submittedName>
</protein>
<dbReference type="SUPFAM" id="SSF51905">
    <property type="entry name" value="FAD/NAD(P)-binding domain"/>
    <property type="match status" value="1"/>
</dbReference>